<protein>
    <recommendedName>
        <fullName evidence="3">Outer membrane protein beta-barrel domain-containing protein</fullName>
    </recommendedName>
</protein>
<dbReference type="Proteomes" id="UP000559010">
    <property type="component" value="Unassembled WGS sequence"/>
</dbReference>
<organism evidence="1 2">
    <name type="scientific">Marinigracilibium pacificum</name>
    <dbReference type="NCBI Taxonomy" id="2729599"/>
    <lineage>
        <taxon>Bacteria</taxon>
        <taxon>Pseudomonadati</taxon>
        <taxon>Bacteroidota</taxon>
        <taxon>Cytophagia</taxon>
        <taxon>Cytophagales</taxon>
        <taxon>Flammeovirgaceae</taxon>
        <taxon>Marinigracilibium</taxon>
    </lineage>
</organism>
<comment type="caution">
    <text evidence="1">The sequence shown here is derived from an EMBL/GenBank/DDBJ whole genome shotgun (WGS) entry which is preliminary data.</text>
</comment>
<dbReference type="EMBL" id="JABBNU010000013">
    <property type="protein sequence ID" value="NMM50482.1"/>
    <property type="molecule type" value="Genomic_DNA"/>
</dbReference>
<dbReference type="AlphaFoldDB" id="A0A848JBV2"/>
<accession>A0A848JBV2</accession>
<sequence>MRAFFILFFIISFGNYLVAQDLGQIGKTEPVKVSGGLNFSNIYYNSLGGPQRRDPNTMYLSGNLGLSIYGWNIPFTFNYTNRQVNFRQPFNQFSLNPYYKWVRLYLGNQSMSFSPYSLNGHLFLGAGAEFSPGKFSASVMYGRFQKAIEPDSTSYGNGDFERYGGGVKLGYSTEKGDYNFSVFHGYDVENSLDKSFWNPELLPQKNWVFQGGTTQRLLPDVSLHVEYARSIFTTSGNVKDTTENSSNVSINRKEEFSAYKASVAYNQQKYSLQLNYERIDPGYRSYGAYFFNNDLENITISGGVNLFNGKANITGNVGKQRNNLENDRVNQTERWVSAINIQFNPTQNWNGNVSYSNFSTFTNIRPEIDPFIENELDTLNFYQVNNSSQGSLNYNFGQDDLTHMVMFTGSVQKIKDLQNDEDTGNGSDFYTANANYRVNFRPLKLTGGLGYNYNRNEMNLINTETQGPVLSVSNSMLKGALRNTLSITSQRQYQNSQISSEIFSARFNVRITPEKLFMLKAKEEDSESSEQKQIKPNKKKVVYSETTGAALPAELVKKEEKVKPKDIEPKERKLNLRQSLSLSGGYVSRKQVFGENSKYRELTIRITYNISF</sequence>
<evidence type="ECO:0008006" key="3">
    <source>
        <dbReference type="Google" id="ProtNLM"/>
    </source>
</evidence>
<dbReference type="RefSeq" id="WP_169684849.1">
    <property type="nucleotide sequence ID" value="NZ_JABBNU010000013.1"/>
</dbReference>
<proteinExistence type="predicted"/>
<evidence type="ECO:0000313" key="1">
    <source>
        <dbReference type="EMBL" id="NMM50482.1"/>
    </source>
</evidence>
<name>A0A848JBV2_9BACT</name>
<keyword evidence="2" id="KW-1185">Reference proteome</keyword>
<reference evidence="1 2" key="1">
    <citation type="submission" date="2020-04" db="EMBL/GenBank/DDBJ databases">
        <title>Flammeovirgaceae bacterium KN852 isolated from deep sea.</title>
        <authorList>
            <person name="Zhang D.-C."/>
        </authorList>
    </citation>
    <scope>NUCLEOTIDE SEQUENCE [LARGE SCALE GENOMIC DNA]</scope>
    <source>
        <strain evidence="1 2">KN852</strain>
    </source>
</reference>
<evidence type="ECO:0000313" key="2">
    <source>
        <dbReference type="Proteomes" id="UP000559010"/>
    </source>
</evidence>
<gene>
    <name evidence="1" type="ORF">HH304_18880</name>
</gene>